<dbReference type="EMBL" id="JAJJPB010000001">
    <property type="protein sequence ID" value="MCC9293602.1"/>
    <property type="molecule type" value="Genomic_DNA"/>
</dbReference>
<dbReference type="Gene3D" id="3.10.20.300">
    <property type="entry name" value="mk0293 like domain"/>
    <property type="match status" value="1"/>
</dbReference>
<dbReference type="InterPro" id="IPR002822">
    <property type="entry name" value="Ni_insertion"/>
</dbReference>
<reference evidence="4" key="1">
    <citation type="submission" date="2021-11" db="EMBL/GenBank/DDBJ databases">
        <authorList>
            <person name="Qingchun L."/>
            <person name="Dong Z."/>
            <person name="Zongwei Q."/>
            <person name="Jia Z."/>
            <person name="Duotao L."/>
        </authorList>
    </citation>
    <scope>NUCLEOTIDE SEQUENCE</scope>
    <source>
        <strain evidence="4">WLY-B-L2</strain>
    </source>
</reference>
<proteinExistence type="inferred from homology"/>
<evidence type="ECO:0000256" key="3">
    <source>
        <dbReference type="HAMAP-Rule" id="MF_01074"/>
    </source>
</evidence>
<dbReference type="EC" id="4.99.1.12" evidence="3"/>
<protein>
    <recommendedName>
        <fullName evidence="3">Pyridinium-3,5-bisthiocarboxylic acid mononucleotide nickel insertion protein</fullName>
        <shortName evidence="3">P2TMN nickel insertion protein</shortName>
        <ecNumber evidence="3">4.99.1.12</ecNumber>
    </recommendedName>
    <alternativeName>
        <fullName evidence="3">Nickel-pincer cofactor biosynthesis protein LarC</fullName>
    </alternativeName>
</protein>
<evidence type="ECO:0000313" key="4">
    <source>
        <dbReference type="EMBL" id="MCC9293602.1"/>
    </source>
</evidence>
<organism evidence="4 5">
    <name type="scientific">Clostridium aromativorans</name>
    <dbReference type="NCBI Taxonomy" id="2836848"/>
    <lineage>
        <taxon>Bacteria</taxon>
        <taxon>Bacillati</taxon>
        <taxon>Bacillota</taxon>
        <taxon>Clostridia</taxon>
        <taxon>Eubacteriales</taxon>
        <taxon>Clostridiaceae</taxon>
        <taxon>Clostridium</taxon>
    </lineage>
</organism>
<dbReference type="NCBIfam" id="TIGR00299">
    <property type="entry name" value="nickel pincer cofactor biosynthesis protein LarC"/>
    <property type="match status" value="1"/>
</dbReference>
<dbReference type="HAMAP" id="MF_01074">
    <property type="entry name" value="LarC"/>
    <property type="match status" value="1"/>
</dbReference>
<dbReference type="PANTHER" id="PTHR36566">
    <property type="entry name" value="NICKEL INSERTION PROTEIN-RELATED"/>
    <property type="match status" value="1"/>
</dbReference>
<evidence type="ECO:0000256" key="2">
    <source>
        <dbReference type="ARBA" id="ARBA00023239"/>
    </source>
</evidence>
<name>A0ABS8N1C1_9CLOT</name>
<evidence type="ECO:0000256" key="1">
    <source>
        <dbReference type="ARBA" id="ARBA00022596"/>
    </source>
</evidence>
<dbReference type="PANTHER" id="PTHR36566:SF1">
    <property type="entry name" value="PYRIDINIUM-3,5-BISTHIOCARBOXYLIC ACID MONONUCLEOTIDE NICKEL INSERTION PROTEIN"/>
    <property type="match status" value="1"/>
</dbReference>
<comment type="similarity">
    <text evidence="3">Belongs to the LarC family.</text>
</comment>
<keyword evidence="1 3" id="KW-0533">Nickel</keyword>
<dbReference type="Gene3D" id="3.30.70.1380">
    <property type="entry name" value="Transcriptional regulatory protein pf0864 domain like"/>
    <property type="match status" value="1"/>
</dbReference>
<dbReference type="Proteomes" id="UP001165422">
    <property type="component" value="Unassembled WGS sequence"/>
</dbReference>
<sequence>MKIAYFQCTAGISGDMILGALVDAGLKLDTLKKELMKIKVPFDLKSRHVLKNGIGGTKIDVIVEEGHVHRHLSHIKTILQESELKGKVKEDIIRIFTNLAEAEAKVHNTTVEAVHFHEVGAMDSIIDICGAVIGLDLLKIEKIYCSPIHIGTGFTKCAHGIIPLPAPAVVQLLHGIKIYSKGIEKELVTPTGAAVISTLCDNFVEIPSMNIESCGYGAGDRELEIPNLLRICIGDLEDSKNRNFVKEGEAVKIEVNIDDMNPQFYEYISQKLFSAGAKDIYLQTAFMKKNRIGSILCVNAGGEDLDRILKIIFEETTTIGVKVFNFHKYMLPYEIKKINTELGEFSVKVAFYGSKISNISPEYEECCERAEEYDMPIKKVYDIVKQTAARQNII</sequence>
<dbReference type="Pfam" id="PF01969">
    <property type="entry name" value="Ni_insertion"/>
    <property type="match status" value="1"/>
</dbReference>
<keyword evidence="5" id="KW-1185">Reference proteome</keyword>
<gene>
    <name evidence="3 4" type="primary">larC</name>
    <name evidence="4" type="ORF">LN736_01770</name>
</gene>
<accession>A0ABS8N1C1</accession>
<keyword evidence="2 3" id="KW-0456">Lyase</keyword>
<comment type="catalytic activity">
    <reaction evidence="3">
        <text>Ni(II)-pyridinium-3,5-bisthiocarboxylate mononucleotide = pyridinium-3,5-bisthiocarboxylate mononucleotide + Ni(2+)</text>
        <dbReference type="Rhea" id="RHEA:54784"/>
        <dbReference type="ChEBI" id="CHEBI:49786"/>
        <dbReference type="ChEBI" id="CHEBI:137372"/>
        <dbReference type="ChEBI" id="CHEBI:137373"/>
        <dbReference type="EC" id="4.99.1.12"/>
    </reaction>
</comment>
<dbReference type="RefSeq" id="WP_229980631.1">
    <property type="nucleotide sequence ID" value="NZ_JAJJPB010000001.1"/>
</dbReference>
<comment type="caution">
    <text evidence="4">The sequence shown here is derived from an EMBL/GenBank/DDBJ whole genome shotgun (WGS) entry which is preliminary data.</text>
</comment>
<evidence type="ECO:0000313" key="5">
    <source>
        <dbReference type="Proteomes" id="UP001165422"/>
    </source>
</evidence>
<comment type="function">
    <text evidence="3">Involved in the biosynthesis of a nickel-pincer cofactor ((SCS)Ni(II) pincer complex). Binds Ni(2+), and functions in nickel delivery to pyridinium-3,5-bisthiocarboxylic acid mononucleotide (P2TMN), to form the mature cofactor. Is thus probably required for the activation of nickel-pincer cofactor-dependent enzymes.</text>
</comment>